<dbReference type="Pfam" id="PF00535">
    <property type="entry name" value="Glycos_transf_2"/>
    <property type="match status" value="1"/>
</dbReference>
<dbReference type="InterPro" id="IPR029044">
    <property type="entry name" value="Nucleotide-diphossugar_trans"/>
</dbReference>
<evidence type="ECO:0000313" key="2">
    <source>
        <dbReference type="EMBL" id="AIA86155.1"/>
    </source>
</evidence>
<dbReference type="EMBL" id="KF118892">
    <property type="protein sequence ID" value="AIA86155.1"/>
    <property type="molecule type" value="Genomic_DNA"/>
</dbReference>
<dbReference type="SUPFAM" id="SSF53448">
    <property type="entry name" value="Nucleotide-diphospho-sugar transferases"/>
    <property type="match status" value="1"/>
</dbReference>
<dbReference type="InterPro" id="IPR050834">
    <property type="entry name" value="Glycosyltransf_2"/>
</dbReference>
<dbReference type="PANTHER" id="PTHR43685">
    <property type="entry name" value="GLYCOSYLTRANSFERASE"/>
    <property type="match status" value="1"/>
</dbReference>
<protein>
    <submittedName>
        <fullName evidence="2">Glycos_transf_2</fullName>
    </submittedName>
</protein>
<feature type="non-terminal residue" evidence="2">
    <location>
        <position position="128"/>
    </location>
</feature>
<dbReference type="AlphaFoldDB" id="A0A060BZC9"/>
<dbReference type="InterPro" id="IPR001173">
    <property type="entry name" value="Glyco_trans_2-like"/>
</dbReference>
<dbReference type="Gene3D" id="3.90.550.10">
    <property type="entry name" value="Spore Coat Polysaccharide Biosynthesis Protein SpsA, Chain A"/>
    <property type="match status" value="1"/>
</dbReference>
<feature type="domain" description="Glycosyltransferase 2-like" evidence="1">
    <location>
        <begin position="12"/>
        <end position="116"/>
    </location>
</feature>
<organism evidence="2">
    <name type="scientific">uncultured Thermus sp</name>
    <dbReference type="NCBI Taxonomy" id="157149"/>
    <lineage>
        <taxon>Bacteria</taxon>
        <taxon>Thermotogati</taxon>
        <taxon>Deinococcota</taxon>
        <taxon>Deinococci</taxon>
        <taxon>Thermales</taxon>
        <taxon>Thermaceae</taxon>
        <taxon>Thermus</taxon>
        <taxon>environmental samples</taxon>
    </lineage>
</organism>
<dbReference type="PANTHER" id="PTHR43685:SF2">
    <property type="entry name" value="GLYCOSYLTRANSFERASE 2-LIKE DOMAIN-CONTAINING PROTEIN"/>
    <property type="match status" value="1"/>
</dbReference>
<reference evidence="2" key="1">
    <citation type="journal article" date="2013" name="Environ. Microbiol.">
        <title>Seasonally variable intestinal metagenomes of the red palm weevil (Rhynchophorus ferrugineus).</title>
        <authorList>
            <person name="Jia S."/>
            <person name="Zhang X."/>
            <person name="Zhang G."/>
            <person name="Yin A."/>
            <person name="Zhang S."/>
            <person name="Li F."/>
            <person name="Wang L."/>
            <person name="Zhao D."/>
            <person name="Yun Q."/>
            <person name="Tala"/>
            <person name="Wang J."/>
            <person name="Sun G."/>
            <person name="Baabdullah M."/>
            <person name="Yu X."/>
            <person name="Hu S."/>
            <person name="Al-Mssallem I.S."/>
            <person name="Yu J."/>
        </authorList>
    </citation>
    <scope>NUCLEOTIDE SEQUENCE</scope>
</reference>
<evidence type="ECO:0000259" key="1">
    <source>
        <dbReference type="Pfam" id="PF00535"/>
    </source>
</evidence>
<accession>A0A060BZC9</accession>
<sequence length="128" mass="14135">MSEARSIESVCALVVTFNRLNLLRECIESIENQSYPVSSLVIVDNASTDGTSEWIEEHILGKPSPQIRHIRTARNLGGAGGFNLGLKAALEHECDWIWLMDDDCIPENECLAHLVQGSYMTSGTPSFL</sequence>
<name>A0A060BZC9_9DEIN</name>
<proteinExistence type="predicted"/>